<dbReference type="SUPFAM" id="SSF53056">
    <property type="entry name" value="beta-carbonic anhydrase, cab"/>
    <property type="match status" value="1"/>
</dbReference>
<protein>
    <recommendedName>
        <fullName evidence="3">Carbonic anhydrase</fullName>
    </recommendedName>
</protein>
<evidence type="ECO:0008006" key="3">
    <source>
        <dbReference type="Google" id="ProtNLM"/>
    </source>
</evidence>
<dbReference type="InterPro" id="IPR036874">
    <property type="entry name" value="Carbonic_anhydrase_sf"/>
</dbReference>
<proteinExistence type="predicted"/>
<organism evidence="1 2">
    <name type="scientific">Gomphosphaeria aponina SAG 52.96 = DSM 107014</name>
    <dbReference type="NCBI Taxonomy" id="1521640"/>
    <lineage>
        <taxon>Bacteria</taxon>
        <taxon>Bacillati</taxon>
        <taxon>Cyanobacteriota</taxon>
        <taxon>Cyanophyceae</taxon>
        <taxon>Oscillatoriophycideae</taxon>
        <taxon>Chroococcales</taxon>
        <taxon>Gomphosphaeriaceae</taxon>
        <taxon>Gomphosphaeria</taxon>
    </lineage>
</organism>
<name>A0A941GQN6_9CHRO</name>
<reference evidence="1" key="1">
    <citation type="submission" date="2021-02" db="EMBL/GenBank/DDBJ databases">
        <title>Metagenome analyses of Stigonema ocellatum DSM 106950, Chlorogloea purpurea SAG 13.99 and Gomphosphaeria aponina DSM 107014.</title>
        <authorList>
            <person name="Marter P."/>
            <person name="Huang S."/>
        </authorList>
    </citation>
    <scope>NUCLEOTIDE SEQUENCE</scope>
    <source>
        <strain evidence="1">JP213</strain>
    </source>
</reference>
<evidence type="ECO:0000313" key="2">
    <source>
        <dbReference type="Proteomes" id="UP000767446"/>
    </source>
</evidence>
<dbReference type="EMBL" id="JADQBC010000042">
    <property type="protein sequence ID" value="MBR8827765.1"/>
    <property type="molecule type" value="Genomic_DNA"/>
</dbReference>
<dbReference type="AlphaFoldDB" id="A0A941GQN6"/>
<accession>A0A941GQN6</accession>
<comment type="caution">
    <text evidence="1">The sequence shown here is derived from an EMBL/GenBank/DDBJ whole genome shotgun (WGS) entry which is preliminary data.</text>
</comment>
<dbReference type="Proteomes" id="UP000767446">
    <property type="component" value="Unassembled WGS sequence"/>
</dbReference>
<dbReference type="GO" id="GO:0008270">
    <property type="term" value="F:zinc ion binding"/>
    <property type="evidence" value="ECO:0007669"/>
    <property type="project" value="InterPro"/>
</dbReference>
<dbReference type="GO" id="GO:0004089">
    <property type="term" value="F:carbonate dehydratase activity"/>
    <property type="evidence" value="ECO:0007669"/>
    <property type="project" value="InterPro"/>
</dbReference>
<sequence>MASFPSQAETQTFWEQLELSYRLHHIEKVIIFDHEDCGAYASKIDPQLSKDSQREEQVHRQYLNQAYWSLKERYPSLQVELYFVKLNEEVQGILPSNNVRIS</sequence>
<gene>
    <name evidence="1" type="ORF">DSM107014_07640</name>
</gene>
<evidence type="ECO:0000313" key="1">
    <source>
        <dbReference type="EMBL" id="MBR8827765.1"/>
    </source>
</evidence>